<dbReference type="Proteomes" id="UP001266305">
    <property type="component" value="Unassembled WGS sequence"/>
</dbReference>
<accession>A0ABQ9U2B4</accession>
<keyword evidence="1" id="KW-0732">Signal</keyword>
<feature type="signal peptide" evidence="1">
    <location>
        <begin position="1"/>
        <end position="21"/>
    </location>
</feature>
<evidence type="ECO:0000313" key="2">
    <source>
        <dbReference type="EMBL" id="KAK2091205.1"/>
    </source>
</evidence>
<comment type="caution">
    <text evidence="2">The sequence shown here is derived from an EMBL/GenBank/DDBJ whole genome shotgun (WGS) entry which is preliminary data.</text>
</comment>
<feature type="chain" id="PRO_5047127569" evidence="1">
    <location>
        <begin position="22"/>
        <end position="63"/>
    </location>
</feature>
<evidence type="ECO:0000256" key="1">
    <source>
        <dbReference type="SAM" id="SignalP"/>
    </source>
</evidence>
<organism evidence="2 3">
    <name type="scientific">Saguinus oedipus</name>
    <name type="common">Cotton-top tamarin</name>
    <name type="synonym">Oedipomidas oedipus</name>
    <dbReference type="NCBI Taxonomy" id="9490"/>
    <lineage>
        <taxon>Eukaryota</taxon>
        <taxon>Metazoa</taxon>
        <taxon>Chordata</taxon>
        <taxon>Craniata</taxon>
        <taxon>Vertebrata</taxon>
        <taxon>Euteleostomi</taxon>
        <taxon>Mammalia</taxon>
        <taxon>Eutheria</taxon>
        <taxon>Euarchontoglires</taxon>
        <taxon>Primates</taxon>
        <taxon>Haplorrhini</taxon>
        <taxon>Platyrrhini</taxon>
        <taxon>Cebidae</taxon>
        <taxon>Callitrichinae</taxon>
        <taxon>Saguinus</taxon>
    </lineage>
</organism>
<protein>
    <submittedName>
        <fullName evidence="2">Uncharacterized protein</fullName>
    </submittedName>
</protein>
<keyword evidence="3" id="KW-1185">Reference proteome</keyword>
<name>A0ABQ9U2B4_SAGOE</name>
<gene>
    <name evidence="2" type="ORF">P7K49_030489</name>
</gene>
<reference evidence="2 3" key="1">
    <citation type="submission" date="2023-05" db="EMBL/GenBank/DDBJ databases">
        <title>B98-5 Cell Line De Novo Hybrid Assembly: An Optical Mapping Approach.</title>
        <authorList>
            <person name="Kananen K."/>
            <person name="Auerbach J.A."/>
            <person name="Kautto E."/>
            <person name="Blachly J.S."/>
        </authorList>
    </citation>
    <scope>NUCLEOTIDE SEQUENCE [LARGE SCALE GENOMIC DNA]</scope>
    <source>
        <strain evidence="2">B95-8</strain>
        <tissue evidence="2">Cell line</tissue>
    </source>
</reference>
<sequence>MWATQGLAVALALSVLPGSRALRPGDCEAVLAAALNPTKPLTAEVKRAGAGATTEEVPTPALG</sequence>
<evidence type="ECO:0000313" key="3">
    <source>
        <dbReference type="Proteomes" id="UP001266305"/>
    </source>
</evidence>
<dbReference type="EMBL" id="JASSZA010000016">
    <property type="protein sequence ID" value="KAK2091205.1"/>
    <property type="molecule type" value="Genomic_DNA"/>
</dbReference>
<proteinExistence type="predicted"/>